<dbReference type="PRINTS" id="PR00069">
    <property type="entry name" value="ALDKETRDTASE"/>
</dbReference>
<dbReference type="InterPro" id="IPR018170">
    <property type="entry name" value="Aldo/ket_reductase_CS"/>
</dbReference>
<feature type="domain" description="NADP-dependent oxidoreductase" evidence="1">
    <location>
        <begin position="4"/>
        <end position="106"/>
    </location>
</feature>
<protein>
    <submittedName>
        <fullName evidence="2">Alcohol dehydrogenase [NADP(+)]</fullName>
        <ecNumber evidence="2">1.1.1.2</ecNumber>
    </submittedName>
</protein>
<evidence type="ECO:0000259" key="1">
    <source>
        <dbReference type="Pfam" id="PF00248"/>
    </source>
</evidence>
<dbReference type="Gene3D" id="3.20.20.100">
    <property type="entry name" value="NADP-dependent oxidoreductase domain"/>
    <property type="match status" value="1"/>
</dbReference>
<gene>
    <name evidence="2" type="primary">AKR1A1</name>
    <name evidence="2" type="ORF">IWQ62_002731</name>
</gene>
<dbReference type="InterPro" id="IPR020471">
    <property type="entry name" value="AKR"/>
</dbReference>
<name>A0A9W8APS6_9FUNG</name>
<keyword evidence="2" id="KW-0560">Oxidoreductase</keyword>
<dbReference type="OrthoDB" id="416253at2759"/>
<dbReference type="GO" id="GO:0008106">
    <property type="term" value="F:alcohol dehydrogenase (NADP+) activity"/>
    <property type="evidence" value="ECO:0007669"/>
    <property type="project" value="UniProtKB-EC"/>
</dbReference>
<dbReference type="EC" id="1.1.1.2" evidence="2"/>
<keyword evidence="3" id="KW-1185">Reference proteome</keyword>
<evidence type="ECO:0000313" key="3">
    <source>
        <dbReference type="Proteomes" id="UP001150925"/>
    </source>
</evidence>
<dbReference type="InterPro" id="IPR023210">
    <property type="entry name" value="NADP_OxRdtase_dom"/>
</dbReference>
<dbReference type="Pfam" id="PF00248">
    <property type="entry name" value="Aldo_ket_red"/>
    <property type="match status" value="1"/>
</dbReference>
<dbReference type="AlphaFoldDB" id="A0A9W8APS6"/>
<reference evidence="2" key="1">
    <citation type="submission" date="2022-07" db="EMBL/GenBank/DDBJ databases">
        <title>Phylogenomic reconstructions and comparative analyses of Kickxellomycotina fungi.</title>
        <authorList>
            <person name="Reynolds N.K."/>
            <person name="Stajich J.E."/>
            <person name="Barry K."/>
            <person name="Grigoriev I.V."/>
            <person name="Crous P."/>
            <person name="Smith M.E."/>
        </authorList>
    </citation>
    <scope>NUCLEOTIDE SEQUENCE</scope>
    <source>
        <strain evidence="2">RSA 1196</strain>
    </source>
</reference>
<sequence length="112" mass="13059">MPAIGLGTWRANLGEMDEIIKEAWNLGYRHIDCAPFYRNEREIGTALKRAKVVRDQLWITSKLWNTEHHPDHVGPACEKTLRDLQVDSLDLYLIHWPLAFEHSEEQIPQDAQ</sequence>
<comment type="caution">
    <text evidence="2">The sequence shown here is derived from an EMBL/GenBank/DDBJ whole genome shotgun (WGS) entry which is preliminary data.</text>
</comment>
<organism evidence="2 3">
    <name type="scientific">Dispira parvispora</name>
    <dbReference type="NCBI Taxonomy" id="1520584"/>
    <lineage>
        <taxon>Eukaryota</taxon>
        <taxon>Fungi</taxon>
        <taxon>Fungi incertae sedis</taxon>
        <taxon>Zoopagomycota</taxon>
        <taxon>Kickxellomycotina</taxon>
        <taxon>Dimargaritomycetes</taxon>
        <taxon>Dimargaritales</taxon>
        <taxon>Dimargaritaceae</taxon>
        <taxon>Dispira</taxon>
    </lineage>
</organism>
<proteinExistence type="predicted"/>
<dbReference type="PANTHER" id="PTHR11732">
    <property type="entry name" value="ALDO/KETO REDUCTASE"/>
    <property type="match status" value="1"/>
</dbReference>
<dbReference type="InterPro" id="IPR036812">
    <property type="entry name" value="NAD(P)_OxRdtase_dom_sf"/>
</dbReference>
<feature type="non-terminal residue" evidence="2">
    <location>
        <position position="112"/>
    </location>
</feature>
<dbReference type="Proteomes" id="UP001150925">
    <property type="component" value="Unassembled WGS sequence"/>
</dbReference>
<dbReference type="EMBL" id="JANBPY010000621">
    <property type="protein sequence ID" value="KAJ1965186.1"/>
    <property type="molecule type" value="Genomic_DNA"/>
</dbReference>
<accession>A0A9W8APS6</accession>
<dbReference type="SUPFAM" id="SSF51430">
    <property type="entry name" value="NAD(P)-linked oxidoreductase"/>
    <property type="match status" value="1"/>
</dbReference>
<evidence type="ECO:0000313" key="2">
    <source>
        <dbReference type="EMBL" id="KAJ1965186.1"/>
    </source>
</evidence>
<dbReference type="PROSITE" id="PS00798">
    <property type="entry name" value="ALDOKETO_REDUCTASE_1"/>
    <property type="match status" value="1"/>
</dbReference>